<accession>A0A1I6PPN1</accession>
<organism evidence="1 2">
    <name type="scientific">Brevundimonas viscosa</name>
    <dbReference type="NCBI Taxonomy" id="871741"/>
    <lineage>
        <taxon>Bacteria</taxon>
        <taxon>Pseudomonadati</taxon>
        <taxon>Pseudomonadota</taxon>
        <taxon>Alphaproteobacteria</taxon>
        <taxon>Caulobacterales</taxon>
        <taxon>Caulobacteraceae</taxon>
        <taxon>Brevundimonas</taxon>
    </lineage>
</organism>
<gene>
    <name evidence="1" type="ORF">SAMN05192570_1159</name>
</gene>
<dbReference type="Proteomes" id="UP000198788">
    <property type="component" value="Unassembled WGS sequence"/>
</dbReference>
<evidence type="ECO:0000313" key="2">
    <source>
        <dbReference type="Proteomes" id="UP000198788"/>
    </source>
</evidence>
<dbReference type="EMBL" id="FOZV01000002">
    <property type="protein sequence ID" value="SFS42146.1"/>
    <property type="molecule type" value="Genomic_DNA"/>
</dbReference>
<sequence>MTDRALVIDPVSGAILRKVVAPPEMLALNARDGEALFVITGDDGMHIDDGHIVVSEEGALVLAETAPAGVTAPAYDLQYVAR</sequence>
<dbReference type="STRING" id="871741.SAMN05192570_1159"/>
<dbReference type="AlphaFoldDB" id="A0A1I6PPN1"/>
<proteinExistence type="predicted"/>
<evidence type="ECO:0000313" key="1">
    <source>
        <dbReference type="EMBL" id="SFS42146.1"/>
    </source>
</evidence>
<protein>
    <submittedName>
        <fullName evidence="1">Uncharacterized protein</fullName>
    </submittedName>
</protein>
<keyword evidence="2" id="KW-1185">Reference proteome</keyword>
<dbReference type="RefSeq" id="WP_092307724.1">
    <property type="nucleotide sequence ID" value="NZ_FOZV01000002.1"/>
</dbReference>
<reference evidence="2" key="1">
    <citation type="submission" date="2016-10" db="EMBL/GenBank/DDBJ databases">
        <authorList>
            <person name="Varghese N."/>
            <person name="Submissions S."/>
        </authorList>
    </citation>
    <scope>NUCLEOTIDE SEQUENCE [LARGE SCALE GENOMIC DNA]</scope>
    <source>
        <strain evidence="2">CGMCC 1.10683</strain>
    </source>
</reference>
<dbReference type="OrthoDB" id="9905754at2"/>
<name>A0A1I6PPN1_9CAUL</name>